<keyword evidence="1" id="KW-1133">Transmembrane helix</keyword>
<accession>A0AAV0YE91</accession>
<reference evidence="3 4" key="1">
    <citation type="submission" date="2023-01" db="EMBL/GenBank/DDBJ databases">
        <authorList>
            <person name="Kreplak J."/>
        </authorList>
    </citation>
    <scope>NUCLEOTIDE SEQUENCE [LARGE SCALE GENOMIC DNA]</scope>
</reference>
<evidence type="ECO:0000256" key="1">
    <source>
        <dbReference type="SAM" id="Phobius"/>
    </source>
</evidence>
<proteinExistence type="predicted"/>
<name>A0AAV0YE91_VICFA</name>
<dbReference type="AlphaFoldDB" id="A0AAV0YE91"/>
<evidence type="ECO:0000313" key="3">
    <source>
        <dbReference type="EMBL" id="CAI8584131.1"/>
    </source>
</evidence>
<keyword evidence="1" id="KW-0812">Transmembrane</keyword>
<feature type="transmembrane region" description="Helical" evidence="1">
    <location>
        <begin position="310"/>
        <end position="330"/>
    </location>
</feature>
<gene>
    <name evidence="3" type="ORF">VFH_U060160</name>
</gene>
<dbReference type="InterPro" id="IPR001810">
    <property type="entry name" value="F-box_dom"/>
</dbReference>
<dbReference type="InterPro" id="IPR045283">
    <property type="entry name" value="AT3G44326-like"/>
</dbReference>
<keyword evidence="1" id="KW-0472">Membrane</keyword>
<sequence>MVCTLSKTTATDPGGAAPISVMPPDVIQTHILTSLDGPSLASAASTCSQLNILSSHEHLWCKICNSTWPSSNTPRVRKVISTFPNTSRSFFSDSFSYVMASASNCHRKNIESTPEIISAVDLFQREKVVLSRVVETETESGWFRCSPFRIDILDPKDSVETSMEYPREEEACRNLEEKLSLSWIVIDPIGKRAVNVSSGKPVSVNRHWLTGDVKVRFATVLHGGEKGSAKEATVCSLLVTFGKEMQVREICFQIEDMDGNQLNGRDSLGILQRALEGERRRLRNGKERYVEFVRKKMERKERKLRRERKLDILCVALAALSVAAFSTLFLS</sequence>
<dbReference type="InterPro" id="IPR036047">
    <property type="entry name" value="F-box-like_dom_sf"/>
</dbReference>
<keyword evidence="4" id="KW-1185">Reference proteome</keyword>
<dbReference type="Pfam" id="PF12937">
    <property type="entry name" value="F-box-like"/>
    <property type="match status" value="1"/>
</dbReference>
<organism evidence="3 4">
    <name type="scientific">Vicia faba</name>
    <name type="common">Broad bean</name>
    <name type="synonym">Faba vulgaris</name>
    <dbReference type="NCBI Taxonomy" id="3906"/>
    <lineage>
        <taxon>Eukaryota</taxon>
        <taxon>Viridiplantae</taxon>
        <taxon>Streptophyta</taxon>
        <taxon>Embryophyta</taxon>
        <taxon>Tracheophyta</taxon>
        <taxon>Spermatophyta</taxon>
        <taxon>Magnoliopsida</taxon>
        <taxon>eudicotyledons</taxon>
        <taxon>Gunneridae</taxon>
        <taxon>Pentapetalae</taxon>
        <taxon>rosids</taxon>
        <taxon>fabids</taxon>
        <taxon>Fabales</taxon>
        <taxon>Fabaceae</taxon>
        <taxon>Papilionoideae</taxon>
        <taxon>50 kb inversion clade</taxon>
        <taxon>NPAAA clade</taxon>
        <taxon>Hologalegina</taxon>
        <taxon>IRL clade</taxon>
        <taxon>Fabeae</taxon>
        <taxon>Vicia</taxon>
    </lineage>
</organism>
<dbReference type="PANTHER" id="PTHR33736">
    <property type="entry name" value="F-BOX PROTEIN-RELATED"/>
    <property type="match status" value="1"/>
</dbReference>
<comment type="caution">
    <text evidence="3">The sequence shown here is derived from an EMBL/GenBank/DDBJ whole genome shotgun (WGS) entry which is preliminary data.</text>
</comment>
<protein>
    <recommendedName>
        <fullName evidence="2">F-box domain-containing protein</fullName>
    </recommendedName>
</protein>
<dbReference type="Gene3D" id="1.20.1280.50">
    <property type="match status" value="1"/>
</dbReference>
<dbReference type="EMBL" id="CATIWC010001436">
    <property type="protein sequence ID" value="CAI8584131.1"/>
    <property type="molecule type" value="Genomic_DNA"/>
</dbReference>
<dbReference type="SUPFAM" id="SSF81383">
    <property type="entry name" value="F-box domain"/>
    <property type="match status" value="1"/>
</dbReference>
<evidence type="ECO:0000313" key="4">
    <source>
        <dbReference type="Proteomes" id="UP001157006"/>
    </source>
</evidence>
<feature type="domain" description="F-box" evidence="2">
    <location>
        <begin position="24"/>
        <end position="65"/>
    </location>
</feature>
<evidence type="ECO:0000259" key="2">
    <source>
        <dbReference type="Pfam" id="PF12937"/>
    </source>
</evidence>
<dbReference type="PANTHER" id="PTHR33736:SF13">
    <property type="entry name" value="OS11G0155100 PROTEIN"/>
    <property type="match status" value="1"/>
</dbReference>
<dbReference type="Proteomes" id="UP001157006">
    <property type="component" value="Unassembled WGS sequence"/>
</dbReference>